<keyword evidence="3" id="KW-0732">Signal</keyword>
<dbReference type="Pfam" id="PF07714">
    <property type="entry name" value="PK_Tyr_Ser-Thr"/>
    <property type="match status" value="1"/>
</dbReference>
<accession>A0ABM1TPS5</accession>
<feature type="domain" description="Protein kinase" evidence="4">
    <location>
        <begin position="163"/>
        <end position="292"/>
    </location>
</feature>
<gene>
    <name evidence="6" type="primary">LOC106473779</name>
</gene>
<keyword evidence="1" id="KW-0067">ATP-binding</keyword>
<dbReference type="InterPro" id="IPR000719">
    <property type="entry name" value="Prot_kinase_dom"/>
</dbReference>
<keyword evidence="2" id="KW-1133">Transmembrane helix</keyword>
<dbReference type="InterPro" id="IPR011009">
    <property type="entry name" value="Kinase-like_dom_sf"/>
</dbReference>
<evidence type="ECO:0000256" key="3">
    <source>
        <dbReference type="SAM" id="SignalP"/>
    </source>
</evidence>
<name>A0ABM1TPS5_LIMPO</name>
<dbReference type="PROSITE" id="PS00107">
    <property type="entry name" value="PROTEIN_KINASE_ATP"/>
    <property type="match status" value="1"/>
</dbReference>
<evidence type="ECO:0000313" key="6">
    <source>
        <dbReference type="RefSeq" id="XP_022257881.1"/>
    </source>
</evidence>
<keyword evidence="5" id="KW-1185">Reference proteome</keyword>
<dbReference type="Proteomes" id="UP000694941">
    <property type="component" value="Unplaced"/>
</dbReference>
<evidence type="ECO:0000259" key="4">
    <source>
        <dbReference type="PROSITE" id="PS50011"/>
    </source>
</evidence>
<feature type="transmembrane region" description="Helical" evidence="2">
    <location>
        <begin position="46"/>
        <end position="68"/>
    </location>
</feature>
<dbReference type="RefSeq" id="XP_022257881.1">
    <property type="nucleotide sequence ID" value="XM_022402173.1"/>
</dbReference>
<keyword evidence="2" id="KW-0472">Membrane</keyword>
<feature type="signal peptide" evidence="3">
    <location>
        <begin position="1"/>
        <end position="22"/>
    </location>
</feature>
<dbReference type="InterPro" id="IPR017441">
    <property type="entry name" value="Protein_kinase_ATP_BS"/>
</dbReference>
<dbReference type="SUPFAM" id="SSF56112">
    <property type="entry name" value="Protein kinase-like (PK-like)"/>
    <property type="match status" value="1"/>
</dbReference>
<evidence type="ECO:0000256" key="1">
    <source>
        <dbReference type="PROSITE-ProRule" id="PRU10141"/>
    </source>
</evidence>
<protein>
    <submittedName>
        <fullName evidence="6">Serine/threonine-protein kinase LMTK1-like</fullName>
    </submittedName>
</protein>
<dbReference type="GeneID" id="106473779"/>
<dbReference type="InterPro" id="IPR001245">
    <property type="entry name" value="Ser-Thr/Tyr_kinase_cat_dom"/>
</dbReference>
<evidence type="ECO:0000256" key="2">
    <source>
        <dbReference type="SAM" id="Phobius"/>
    </source>
</evidence>
<dbReference type="Gene3D" id="3.30.200.20">
    <property type="entry name" value="Phosphorylase Kinase, domain 1"/>
    <property type="match status" value="1"/>
</dbReference>
<keyword evidence="2" id="KW-0812">Transmembrane</keyword>
<dbReference type="PANTHER" id="PTHR24417">
    <property type="entry name" value="SERINE/THREONINE-PROTEIN KINASE LMTK1"/>
    <property type="match status" value="1"/>
</dbReference>
<dbReference type="InterPro" id="IPR020635">
    <property type="entry name" value="Tyr_kinase_cat_dom"/>
</dbReference>
<feature type="binding site" evidence="1">
    <location>
        <position position="197"/>
    </location>
    <ligand>
        <name>ATP</name>
        <dbReference type="ChEBI" id="CHEBI:30616"/>
    </ligand>
</feature>
<evidence type="ECO:0000313" key="5">
    <source>
        <dbReference type="Proteomes" id="UP000694941"/>
    </source>
</evidence>
<feature type="chain" id="PRO_5046685947" evidence="3">
    <location>
        <begin position="23"/>
        <end position="292"/>
    </location>
</feature>
<sequence>MHCQLFFLLIFLQVLVVPLVDTVPLRKGSQARFDSLQSDFTALLPGVVAGALLVCFVILVAGCLCCPYHSLKNLGQSNGIALSQKTYYNLPRSSFESDPIHSQLNRQFYEAEVQFDRLPEIHSRKQSDLPVDRVPHPAYFGQVLSKQFVLQEWLDNNFNRHHIHYLKEIGNGWFGKVVEGEVQQSDEDQPQSRVAIKILHEDASPSQHNYFLNELEFLRKLHHPNILRVIGQCLEEDPFLILLELVSVDLKKFLIDSQSKREFLVESGSLLRMAVNVASGLWHIHEQGFIHM</sequence>
<organism evidence="5 6">
    <name type="scientific">Limulus polyphemus</name>
    <name type="common">Atlantic horseshoe crab</name>
    <dbReference type="NCBI Taxonomy" id="6850"/>
    <lineage>
        <taxon>Eukaryota</taxon>
        <taxon>Metazoa</taxon>
        <taxon>Ecdysozoa</taxon>
        <taxon>Arthropoda</taxon>
        <taxon>Chelicerata</taxon>
        <taxon>Merostomata</taxon>
        <taxon>Xiphosura</taxon>
        <taxon>Limulidae</taxon>
        <taxon>Limulus</taxon>
    </lineage>
</organism>
<dbReference type="PANTHER" id="PTHR24417:SF7">
    <property type="entry name" value="CHROMATIN MODIFICATION-RELATED PROTEIN EAF1"/>
    <property type="match status" value="1"/>
</dbReference>
<proteinExistence type="predicted"/>
<dbReference type="PROSITE" id="PS50011">
    <property type="entry name" value="PROTEIN_KINASE_DOM"/>
    <property type="match status" value="1"/>
</dbReference>
<dbReference type="SMART" id="SM00219">
    <property type="entry name" value="TyrKc"/>
    <property type="match status" value="1"/>
</dbReference>
<keyword evidence="1" id="KW-0547">Nucleotide-binding</keyword>
<reference evidence="6" key="1">
    <citation type="submission" date="2025-08" db="UniProtKB">
        <authorList>
            <consortium name="RefSeq"/>
        </authorList>
    </citation>
    <scope>IDENTIFICATION</scope>
    <source>
        <tissue evidence="6">Muscle</tissue>
    </source>
</reference>